<proteinExistence type="predicted"/>
<evidence type="ECO:0000313" key="3">
    <source>
        <dbReference type="Proteomes" id="UP000824150"/>
    </source>
</evidence>
<reference evidence="2" key="2">
    <citation type="submission" date="2021-04" db="EMBL/GenBank/DDBJ databases">
        <authorList>
            <person name="Gilroy R."/>
        </authorList>
    </citation>
    <scope>NUCLEOTIDE SEQUENCE</scope>
    <source>
        <strain evidence="2">687</strain>
    </source>
</reference>
<evidence type="ECO:0000313" key="2">
    <source>
        <dbReference type="EMBL" id="MBU3826239.1"/>
    </source>
</evidence>
<feature type="chain" id="PRO_5039659748" evidence="1">
    <location>
        <begin position="45"/>
        <end position="426"/>
    </location>
</feature>
<accession>A0A9E2KLR1</accession>
<name>A0A9E2KLR1_9GAMM</name>
<dbReference type="AlphaFoldDB" id="A0A9E2KLR1"/>
<feature type="signal peptide" evidence="1">
    <location>
        <begin position="1"/>
        <end position="44"/>
    </location>
</feature>
<sequence length="426" mass="45626">MKQTRNALGMLLKAYRAIFAHAWKCGLAACALGAGLATAGIASAEVVIDTTGENGTISITDEDQDKYVGETITINGDDKNFLENQADNAQIGTVEFVGQPILDLESGLLPTSYVKNEGGTLTINKLHTVNTSLATEDIKSAISSVLNGDGISSAIAPVFSALSGTKLAVGNLEFRNTRYNYTNDQAFYIKDAVLDKYSILRVHESSDYKDNPNQSTKVTFDNLTMKNITGVAFGVGLYAKDDPTGLFGTDQVASPDEIVINNLHVQHGGTDIDYAALLSSDNTSVKVGTINIDDNTLDLAGSTISIVGNDVKEYLNENYQGNDTVKKVIDFLDHYADEADFRLQQGKLDDKALEFLKGHTGKLAELLGNESLQGTLDSLLGQLGPSIIDTTLTGVTLQALDGSDTVTVNMTMKDPGLYARSAHCFR</sequence>
<evidence type="ECO:0000256" key="1">
    <source>
        <dbReference type="SAM" id="SignalP"/>
    </source>
</evidence>
<comment type="caution">
    <text evidence="2">The sequence shown here is derived from an EMBL/GenBank/DDBJ whole genome shotgun (WGS) entry which is preliminary data.</text>
</comment>
<reference evidence="2" key="1">
    <citation type="journal article" date="2021" name="PeerJ">
        <title>Extensive microbial diversity within the chicken gut microbiome revealed by metagenomics and culture.</title>
        <authorList>
            <person name="Gilroy R."/>
            <person name="Ravi A."/>
            <person name="Getino M."/>
            <person name="Pursley I."/>
            <person name="Horton D.L."/>
            <person name="Alikhan N.F."/>
            <person name="Baker D."/>
            <person name="Gharbi K."/>
            <person name="Hall N."/>
            <person name="Watson M."/>
            <person name="Adriaenssens E.M."/>
            <person name="Foster-Nyarko E."/>
            <person name="Jarju S."/>
            <person name="Secka A."/>
            <person name="Antonio M."/>
            <person name="Oren A."/>
            <person name="Chaudhuri R.R."/>
            <person name="La Ragione R."/>
            <person name="Hildebrand F."/>
            <person name="Pallen M.J."/>
        </authorList>
    </citation>
    <scope>NUCLEOTIDE SEQUENCE</scope>
    <source>
        <strain evidence="2">687</strain>
    </source>
</reference>
<dbReference type="EMBL" id="JAHLFG010000022">
    <property type="protein sequence ID" value="MBU3826239.1"/>
    <property type="molecule type" value="Genomic_DNA"/>
</dbReference>
<protein>
    <submittedName>
        <fullName evidence="2">Uncharacterized protein</fullName>
    </submittedName>
</protein>
<gene>
    <name evidence="2" type="ORF">IAA31_01930</name>
</gene>
<keyword evidence="1" id="KW-0732">Signal</keyword>
<organism evidence="2 3">
    <name type="scientific">Candidatus Anaerobiospirillum merdipullorum</name>
    <dbReference type="NCBI Taxonomy" id="2838450"/>
    <lineage>
        <taxon>Bacteria</taxon>
        <taxon>Pseudomonadati</taxon>
        <taxon>Pseudomonadota</taxon>
        <taxon>Gammaproteobacteria</taxon>
        <taxon>Aeromonadales</taxon>
        <taxon>Succinivibrionaceae</taxon>
        <taxon>Anaerobiospirillum</taxon>
    </lineage>
</organism>
<dbReference type="Proteomes" id="UP000824150">
    <property type="component" value="Unassembled WGS sequence"/>
</dbReference>